<keyword evidence="1" id="KW-0732">Signal</keyword>
<reference evidence="2 3" key="1">
    <citation type="journal article" date="2017" name="Antonie Van Leeuwenhoek">
        <title>Rhizobium rhizosphaerae sp. nov., a novel species isolated from rice rhizosphere.</title>
        <authorList>
            <person name="Zhao J.J."/>
            <person name="Zhang J."/>
            <person name="Zhang R.J."/>
            <person name="Zhang C.W."/>
            <person name="Yin H.Q."/>
            <person name="Zhang X.X."/>
        </authorList>
    </citation>
    <scope>NUCLEOTIDE SEQUENCE [LARGE SCALE GENOMIC DNA]</scope>
    <source>
        <strain evidence="2 3">BSs20135</strain>
    </source>
</reference>
<feature type="signal peptide" evidence="1">
    <location>
        <begin position="1"/>
        <end position="28"/>
    </location>
</feature>
<dbReference type="eggNOG" id="ENOG5034B2P">
    <property type="taxonomic scope" value="Bacteria"/>
</dbReference>
<evidence type="ECO:0000256" key="1">
    <source>
        <dbReference type="SAM" id="SignalP"/>
    </source>
</evidence>
<evidence type="ECO:0000313" key="2">
    <source>
        <dbReference type="EMBL" id="GAC17694.1"/>
    </source>
</evidence>
<dbReference type="EMBL" id="BAEO01000009">
    <property type="protein sequence ID" value="GAC17694.1"/>
    <property type="molecule type" value="Genomic_DNA"/>
</dbReference>
<protein>
    <submittedName>
        <fullName evidence="2">Uncharacterized protein</fullName>
    </submittedName>
</protein>
<name>K6XAN8_9ALTE</name>
<feature type="chain" id="PRO_5003900184" evidence="1">
    <location>
        <begin position="29"/>
        <end position="364"/>
    </location>
</feature>
<sequence length="364" mass="41705">MKKLSHLNRIHKMGILLLLLTFSLESVAAEPSNIEIVETNVTYLTCDKTELNKLNTLFTDIDKITKEMAVLDCQGKFEQRNELSKLVVEKMRTSIMNFNGFTEFATIWSDYVNKGRMVSLDTLGGGIGQKIKLIVLPDILPIENQDVAIVFDPTEKCKNVKIGDGTKPFVSCQKVSENLEKSLDAVNVFRKDKRYSEIAQHAALIEADWKNFMQDSMFQTSLDVMVTTWIYSDKWKQADLQGPPPIQFFALHPTLVYSYMPDASRGEEAKPVPAIEWLGINWWKNRLPLGISITSLYNDRPDGKEFPLGLTLHIDNKYSFGVVGKGDEKIIFFNLDIMDWFSDKSKKYDKYEKEFNEFKKGLTH</sequence>
<proteinExistence type="predicted"/>
<evidence type="ECO:0000313" key="3">
    <source>
        <dbReference type="Proteomes" id="UP000006327"/>
    </source>
</evidence>
<comment type="caution">
    <text evidence="2">The sequence shown here is derived from an EMBL/GenBank/DDBJ whole genome shotgun (WGS) entry which is preliminary data.</text>
</comment>
<dbReference type="OrthoDB" id="5811212at2"/>
<dbReference type="RefSeq" id="WP_007616732.1">
    <property type="nucleotide sequence ID" value="NZ_BAEO01000009.1"/>
</dbReference>
<organism evidence="2 3">
    <name type="scientific">Paraglaciecola arctica BSs20135</name>
    <dbReference type="NCBI Taxonomy" id="493475"/>
    <lineage>
        <taxon>Bacteria</taxon>
        <taxon>Pseudomonadati</taxon>
        <taxon>Pseudomonadota</taxon>
        <taxon>Gammaproteobacteria</taxon>
        <taxon>Alteromonadales</taxon>
        <taxon>Alteromonadaceae</taxon>
        <taxon>Paraglaciecola</taxon>
    </lineage>
</organism>
<accession>K6XAN8</accession>
<dbReference type="AlphaFoldDB" id="K6XAN8"/>
<dbReference type="Proteomes" id="UP000006327">
    <property type="component" value="Unassembled WGS sequence"/>
</dbReference>
<gene>
    <name evidence="2" type="ORF">GARC_0713</name>
</gene>
<keyword evidence="3" id="KW-1185">Reference proteome</keyword>